<evidence type="ECO:0000313" key="2">
    <source>
        <dbReference type="EMBL" id="KAH7090330.1"/>
    </source>
</evidence>
<reference evidence="2" key="1">
    <citation type="journal article" date="2021" name="Nat. Commun.">
        <title>Genetic determinants of endophytism in the Arabidopsis root mycobiome.</title>
        <authorList>
            <person name="Mesny F."/>
            <person name="Miyauchi S."/>
            <person name="Thiergart T."/>
            <person name="Pickel B."/>
            <person name="Atanasova L."/>
            <person name="Karlsson M."/>
            <person name="Huettel B."/>
            <person name="Barry K.W."/>
            <person name="Haridas S."/>
            <person name="Chen C."/>
            <person name="Bauer D."/>
            <person name="Andreopoulos W."/>
            <person name="Pangilinan J."/>
            <person name="LaButti K."/>
            <person name="Riley R."/>
            <person name="Lipzen A."/>
            <person name="Clum A."/>
            <person name="Drula E."/>
            <person name="Henrissat B."/>
            <person name="Kohler A."/>
            <person name="Grigoriev I.V."/>
            <person name="Martin F.M."/>
            <person name="Hacquard S."/>
        </authorList>
    </citation>
    <scope>NUCLEOTIDE SEQUENCE</scope>
    <source>
        <strain evidence="2">MPI-SDFR-AT-0120</strain>
    </source>
</reference>
<dbReference type="AlphaFoldDB" id="A0A8K0W1S5"/>
<protein>
    <submittedName>
        <fullName evidence="2">Uncharacterized protein</fullName>
    </submittedName>
</protein>
<dbReference type="OrthoDB" id="10303349at2759"/>
<accession>A0A8K0W1S5</accession>
<feature type="region of interest" description="Disordered" evidence="1">
    <location>
        <begin position="219"/>
        <end position="252"/>
    </location>
</feature>
<feature type="region of interest" description="Disordered" evidence="1">
    <location>
        <begin position="117"/>
        <end position="151"/>
    </location>
</feature>
<dbReference type="EMBL" id="JAGMVJ010000005">
    <property type="protein sequence ID" value="KAH7090330.1"/>
    <property type="molecule type" value="Genomic_DNA"/>
</dbReference>
<feature type="compositionally biased region" description="Acidic residues" evidence="1">
    <location>
        <begin position="138"/>
        <end position="148"/>
    </location>
</feature>
<dbReference type="Proteomes" id="UP000813461">
    <property type="component" value="Unassembled WGS sequence"/>
</dbReference>
<sequence length="252" mass="27765">MNLNERIVSLRGLWNQDTFVSFLWSFQGVLHFKSNLEDRVVCDMFQDKFFLLADAIVQYILTPKNIAESCRQLSTSTFIRSSIDVSPGFSTAYAKFKAADRALGMEVRDIGLQDILHVQGGDPDRQSRTKKQPRAGDGDGDGEEDEVRGDDRVAKKVRLQALVKATAGCHIIRGMAIEGTSFVFTMSDQVAENPIENYQGKGPETPVVIKAHKKVTLVEGTQTEEVDEGAGYASNDEDEPSPDRPMPPAPAA</sequence>
<proteinExistence type="predicted"/>
<gene>
    <name evidence="2" type="ORF">FB567DRAFT_589730</name>
</gene>
<feature type="compositionally biased region" description="Pro residues" evidence="1">
    <location>
        <begin position="243"/>
        <end position="252"/>
    </location>
</feature>
<name>A0A8K0W1S5_9PLEO</name>
<evidence type="ECO:0000256" key="1">
    <source>
        <dbReference type="SAM" id="MobiDB-lite"/>
    </source>
</evidence>
<evidence type="ECO:0000313" key="3">
    <source>
        <dbReference type="Proteomes" id="UP000813461"/>
    </source>
</evidence>
<comment type="caution">
    <text evidence="2">The sequence shown here is derived from an EMBL/GenBank/DDBJ whole genome shotgun (WGS) entry which is preliminary data.</text>
</comment>
<organism evidence="2 3">
    <name type="scientific">Paraphoma chrysanthemicola</name>
    <dbReference type="NCBI Taxonomy" id="798071"/>
    <lineage>
        <taxon>Eukaryota</taxon>
        <taxon>Fungi</taxon>
        <taxon>Dikarya</taxon>
        <taxon>Ascomycota</taxon>
        <taxon>Pezizomycotina</taxon>
        <taxon>Dothideomycetes</taxon>
        <taxon>Pleosporomycetidae</taxon>
        <taxon>Pleosporales</taxon>
        <taxon>Pleosporineae</taxon>
        <taxon>Phaeosphaeriaceae</taxon>
        <taxon>Paraphoma</taxon>
    </lineage>
</organism>
<keyword evidence="3" id="KW-1185">Reference proteome</keyword>